<dbReference type="Pfam" id="PF24883">
    <property type="entry name" value="NPHP3_N"/>
    <property type="match status" value="1"/>
</dbReference>
<evidence type="ECO:0000313" key="6">
    <source>
        <dbReference type="EMBL" id="KAK5997955.1"/>
    </source>
</evidence>
<dbReference type="SMART" id="SM00248">
    <property type="entry name" value="ANK"/>
    <property type="match status" value="6"/>
</dbReference>
<dbReference type="Proteomes" id="UP001338125">
    <property type="component" value="Unassembled WGS sequence"/>
</dbReference>
<dbReference type="InterPro" id="IPR054471">
    <property type="entry name" value="GPIID_WHD"/>
</dbReference>
<feature type="region of interest" description="Disordered" evidence="3">
    <location>
        <begin position="841"/>
        <end position="867"/>
    </location>
</feature>
<dbReference type="EMBL" id="JAVFKD010000001">
    <property type="protein sequence ID" value="KAK5997955.1"/>
    <property type="molecule type" value="Genomic_DNA"/>
</dbReference>
<keyword evidence="2" id="KW-0040">ANK repeat</keyword>
<evidence type="ECO:0000256" key="3">
    <source>
        <dbReference type="SAM" id="MobiDB-lite"/>
    </source>
</evidence>
<feature type="repeat" description="ANK" evidence="2">
    <location>
        <begin position="761"/>
        <end position="793"/>
    </location>
</feature>
<evidence type="ECO:0000259" key="4">
    <source>
        <dbReference type="Pfam" id="PF22939"/>
    </source>
</evidence>
<keyword evidence="1" id="KW-0677">Repeat</keyword>
<organism evidence="6 7">
    <name type="scientific">Cladobotryum mycophilum</name>
    <dbReference type="NCBI Taxonomy" id="491253"/>
    <lineage>
        <taxon>Eukaryota</taxon>
        <taxon>Fungi</taxon>
        <taxon>Dikarya</taxon>
        <taxon>Ascomycota</taxon>
        <taxon>Pezizomycotina</taxon>
        <taxon>Sordariomycetes</taxon>
        <taxon>Hypocreomycetidae</taxon>
        <taxon>Hypocreales</taxon>
        <taxon>Hypocreaceae</taxon>
        <taxon>Cladobotryum</taxon>
    </lineage>
</organism>
<sequence>MSGLGSPNLADARRGSAHFLLPERTAGDLTIDTQHIGGDARVHNGDVMNVFQSPVSPPRRNSQWASYTPFNQPHKTIQDKAKISSQLDFCKGGRYPGQWLLESDTFKQWKSPNPPSRKLWYHGMPGAGKSVLASIIIEHLLLLQNGLETPQSSTERPAVAYLYLSHASQSSVEEILSCLIKQIVVDTSQISEQAQEFWKHYNGGIARVEAHALANLLDALVQERRTYIVVDGLDEFDQQRRDQLLGHLQLDSLNLRILFMSRRFANFSSVSTEFTVEAIHAQAADVDLFIDHEFAKQSQLAAASKTNPSLKEIVKSEIKDEFRGMFSFVYCYMQKQAGESTPIQIRKNSWDDCGVLSDLYSGALGRIKKKTGKKGPYRFARETLFWVAFCPSPLTIEELKHAVDNPKNNDMKEVIEDVCSELLTVVDGRVTFVHDTARYSLRTIATRSFNATIARKCIQSLSPPMLEELGNKHYSEWHASPLVDYAAHYFGYHLRNMGQRPDQPEMVTELADLLQSRQRRIFLFRSLYRSSGMPESRTSFDGNGDDETANKREMTAMHFAASIGWLPIVHKFVKDPAESKNMNVQDQYGWTPVNLAIHEGHWRIVQELFKYGASIDLQVLKGHEDLIKIAQHDQTGIVKHILSSLLTSLIRKSVGTDKLEQVSVAASTMFCLLHPNRLGFLGENATSSDKILFNHLLLLDAIVRGDMEMIKDLLTGVDFDFKKKPSFFCISAMFLAVELDRAPAVELLLRKGANVNMKGPGRCTPLHRAVYRNHVNIVKALLKERADLDLKDDSGWTVWKSSLHLGHREVTLLLQNAGADPSLGLGKLSINVYPPSILGSETSDGEYYTTSPVSTSSPSSLKSKTPRLLPTLQSYGEYADVIVQEPEEEFSHEENPSENGEDDEHGAEFGNQEQRVGQANPKNQGQPSNPRQPRSQGTVNDKREPGTIPPIKAKLPSRSLDSYLRRGTKGSSIYGQHERRRSILKKQMKECKKSATEILFRSRQERSIVALVSYVNSTMGPNRIERVD</sequence>
<feature type="compositionally biased region" description="Polar residues" evidence="3">
    <location>
        <begin position="911"/>
        <end position="939"/>
    </location>
</feature>
<feature type="region of interest" description="Disordered" evidence="3">
    <location>
        <begin position="887"/>
        <end position="973"/>
    </location>
</feature>
<name>A0ABR0T1R2_9HYPO</name>
<feature type="domain" description="GPI inositol-deacylase winged helix" evidence="4">
    <location>
        <begin position="378"/>
        <end position="439"/>
    </location>
</feature>
<dbReference type="PROSITE" id="PS50297">
    <property type="entry name" value="ANK_REP_REGION"/>
    <property type="match status" value="2"/>
</dbReference>
<feature type="domain" description="Nephrocystin 3-like N-terminal" evidence="5">
    <location>
        <begin position="97"/>
        <end position="262"/>
    </location>
</feature>
<dbReference type="PANTHER" id="PTHR10039">
    <property type="entry name" value="AMELOGENIN"/>
    <property type="match status" value="1"/>
</dbReference>
<evidence type="ECO:0000256" key="2">
    <source>
        <dbReference type="PROSITE-ProRule" id="PRU00023"/>
    </source>
</evidence>
<protein>
    <submittedName>
        <fullName evidence="6">Ankyrin repeat-rich membrane-spanning-like protein</fullName>
    </submittedName>
</protein>
<dbReference type="SUPFAM" id="SSF48403">
    <property type="entry name" value="Ankyrin repeat"/>
    <property type="match status" value="1"/>
</dbReference>
<dbReference type="SUPFAM" id="SSF52540">
    <property type="entry name" value="P-loop containing nucleoside triphosphate hydrolases"/>
    <property type="match status" value="1"/>
</dbReference>
<dbReference type="InterPro" id="IPR027417">
    <property type="entry name" value="P-loop_NTPase"/>
</dbReference>
<dbReference type="InterPro" id="IPR056884">
    <property type="entry name" value="NPHP3-like_N"/>
</dbReference>
<keyword evidence="7" id="KW-1185">Reference proteome</keyword>
<accession>A0ABR0T1R2</accession>
<feature type="repeat" description="ANK" evidence="2">
    <location>
        <begin position="588"/>
        <end position="620"/>
    </location>
</feature>
<evidence type="ECO:0000256" key="1">
    <source>
        <dbReference type="ARBA" id="ARBA00022737"/>
    </source>
</evidence>
<dbReference type="Pfam" id="PF12796">
    <property type="entry name" value="Ank_2"/>
    <property type="match status" value="2"/>
</dbReference>
<dbReference type="Pfam" id="PF22939">
    <property type="entry name" value="WHD_GPIID"/>
    <property type="match status" value="1"/>
</dbReference>
<dbReference type="Gene3D" id="1.25.40.20">
    <property type="entry name" value="Ankyrin repeat-containing domain"/>
    <property type="match status" value="2"/>
</dbReference>
<dbReference type="PANTHER" id="PTHR10039:SF15">
    <property type="entry name" value="NACHT DOMAIN-CONTAINING PROTEIN"/>
    <property type="match status" value="1"/>
</dbReference>
<reference evidence="6 7" key="1">
    <citation type="submission" date="2024-01" db="EMBL/GenBank/DDBJ databases">
        <title>Complete genome of Cladobotryum mycophilum ATHUM6906.</title>
        <authorList>
            <person name="Christinaki A.C."/>
            <person name="Myridakis A.I."/>
            <person name="Kouvelis V.N."/>
        </authorList>
    </citation>
    <scope>NUCLEOTIDE SEQUENCE [LARGE SCALE GENOMIC DNA]</scope>
    <source>
        <strain evidence="6 7">ATHUM6906</strain>
    </source>
</reference>
<dbReference type="InterPro" id="IPR036770">
    <property type="entry name" value="Ankyrin_rpt-contain_sf"/>
</dbReference>
<comment type="caution">
    <text evidence="6">The sequence shown here is derived from an EMBL/GenBank/DDBJ whole genome shotgun (WGS) entry which is preliminary data.</text>
</comment>
<proteinExistence type="predicted"/>
<dbReference type="Gene3D" id="3.40.50.300">
    <property type="entry name" value="P-loop containing nucleotide triphosphate hydrolases"/>
    <property type="match status" value="1"/>
</dbReference>
<feature type="compositionally biased region" description="Low complexity" evidence="3">
    <location>
        <begin position="849"/>
        <end position="867"/>
    </location>
</feature>
<evidence type="ECO:0000313" key="7">
    <source>
        <dbReference type="Proteomes" id="UP001338125"/>
    </source>
</evidence>
<gene>
    <name evidence="6" type="ORF">PT974_00323</name>
</gene>
<dbReference type="InterPro" id="IPR002110">
    <property type="entry name" value="Ankyrin_rpt"/>
</dbReference>
<evidence type="ECO:0000259" key="5">
    <source>
        <dbReference type="Pfam" id="PF24883"/>
    </source>
</evidence>
<dbReference type="PROSITE" id="PS50088">
    <property type="entry name" value="ANK_REPEAT"/>
    <property type="match status" value="2"/>
</dbReference>